<evidence type="ECO:0000256" key="7">
    <source>
        <dbReference type="PROSITE-ProRule" id="PRU00182"/>
    </source>
</evidence>
<dbReference type="GO" id="GO:0042274">
    <property type="term" value="P:ribosomal small subunit biogenesis"/>
    <property type="evidence" value="ECO:0007669"/>
    <property type="project" value="TreeGrafter"/>
</dbReference>
<feature type="domain" description="RNA-binding S4" evidence="9">
    <location>
        <begin position="55"/>
        <end position="118"/>
    </location>
</feature>
<reference evidence="10 11" key="1">
    <citation type="journal article" date="2016" name="Nat. Commun.">
        <title>Thousands of microbial genomes shed light on interconnected biogeochemical processes in an aquifer system.</title>
        <authorList>
            <person name="Anantharaman K."/>
            <person name="Brown C.T."/>
            <person name="Hug L.A."/>
            <person name="Sharon I."/>
            <person name="Castelle C.J."/>
            <person name="Probst A.J."/>
            <person name="Thomas B.C."/>
            <person name="Singh A."/>
            <person name="Wilkins M.J."/>
            <person name="Karaoz U."/>
            <person name="Brodie E.L."/>
            <person name="Williams K.H."/>
            <person name="Hubbard S.S."/>
            <person name="Banfield J.F."/>
        </authorList>
    </citation>
    <scope>NUCLEOTIDE SEQUENCE [LARGE SCALE GENOMIC DNA]</scope>
</reference>
<evidence type="ECO:0000313" key="11">
    <source>
        <dbReference type="Proteomes" id="UP000179153"/>
    </source>
</evidence>
<keyword evidence="3 7" id="KW-0694">RNA-binding</keyword>
<dbReference type="GO" id="GO:0003735">
    <property type="term" value="F:structural constituent of ribosome"/>
    <property type="evidence" value="ECO:0007669"/>
    <property type="project" value="TreeGrafter"/>
</dbReference>
<dbReference type="Proteomes" id="UP000179153">
    <property type="component" value="Unassembled WGS sequence"/>
</dbReference>
<comment type="similarity">
    <text evidence="1">Belongs to the universal ribosomal protein uS4 family.</text>
</comment>
<dbReference type="FunFam" id="3.10.290.10:FF:000001">
    <property type="entry name" value="30S ribosomal protein S4"/>
    <property type="match status" value="1"/>
</dbReference>
<evidence type="ECO:0000256" key="6">
    <source>
        <dbReference type="ARBA" id="ARBA00035254"/>
    </source>
</evidence>
<gene>
    <name evidence="10" type="ORF">A2932_00660</name>
</gene>
<dbReference type="InterPro" id="IPR036986">
    <property type="entry name" value="S4_RNA-bd_sf"/>
</dbReference>
<dbReference type="GO" id="GO:0019843">
    <property type="term" value="F:rRNA binding"/>
    <property type="evidence" value="ECO:0007669"/>
    <property type="project" value="UniProtKB-KW"/>
</dbReference>
<feature type="compositionally biased region" description="Basic and acidic residues" evidence="8">
    <location>
        <begin position="11"/>
        <end position="23"/>
    </location>
</feature>
<dbReference type="InterPro" id="IPR001912">
    <property type="entry name" value="Ribosomal_uS4_N"/>
</dbReference>
<dbReference type="PANTHER" id="PTHR11831:SF4">
    <property type="entry name" value="SMALL RIBOSOMAL SUBUNIT PROTEIN US4M"/>
    <property type="match status" value="1"/>
</dbReference>
<comment type="caution">
    <text evidence="10">The sequence shown here is derived from an EMBL/GenBank/DDBJ whole genome shotgun (WGS) entry which is preliminary data.</text>
</comment>
<evidence type="ECO:0000259" key="9">
    <source>
        <dbReference type="SMART" id="SM00363"/>
    </source>
</evidence>
<sequence>MAQGRQGRPRQKSEYGQRLEEKQNLKGEYGLREKQFSNYFKKGTDSASIFGLLESRLDSVLYRSGFAPTRGAARQMASHGHAIVNGRRVTIPSYQLRTGDKVNVREGSYGSGLFADYDMRMKKFEPPSWLVLDKKAREITIKGIPDMREQAQPFNFQTVIEFYSR</sequence>
<dbReference type="STRING" id="1802163.A2932_00660"/>
<evidence type="ECO:0000256" key="2">
    <source>
        <dbReference type="ARBA" id="ARBA00022730"/>
    </source>
</evidence>
<dbReference type="Pfam" id="PF00163">
    <property type="entry name" value="Ribosomal_S4"/>
    <property type="match status" value="1"/>
</dbReference>
<evidence type="ECO:0000256" key="1">
    <source>
        <dbReference type="ARBA" id="ARBA00007465"/>
    </source>
</evidence>
<dbReference type="InterPro" id="IPR022801">
    <property type="entry name" value="Ribosomal_uS4"/>
</dbReference>
<dbReference type="NCBIfam" id="NF003717">
    <property type="entry name" value="PRK05327.1"/>
    <property type="match status" value="1"/>
</dbReference>
<dbReference type="AlphaFoldDB" id="A0A1G2HHK6"/>
<evidence type="ECO:0000256" key="4">
    <source>
        <dbReference type="ARBA" id="ARBA00022980"/>
    </source>
</evidence>
<dbReference type="PANTHER" id="PTHR11831">
    <property type="entry name" value="30S 40S RIBOSOMAL PROTEIN"/>
    <property type="match status" value="1"/>
</dbReference>
<dbReference type="Pfam" id="PF01479">
    <property type="entry name" value="S4"/>
    <property type="match status" value="1"/>
</dbReference>
<protein>
    <recommendedName>
        <fullName evidence="6">Small ribosomal subunit protein uS4</fullName>
    </recommendedName>
</protein>
<dbReference type="Gene3D" id="3.10.290.10">
    <property type="entry name" value="RNA-binding S4 domain"/>
    <property type="match status" value="1"/>
</dbReference>
<evidence type="ECO:0000256" key="8">
    <source>
        <dbReference type="SAM" id="MobiDB-lite"/>
    </source>
</evidence>
<dbReference type="GO" id="GO:0015935">
    <property type="term" value="C:small ribosomal subunit"/>
    <property type="evidence" value="ECO:0007669"/>
    <property type="project" value="TreeGrafter"/>
</dbReference>
<evidence type="ECO:0000313" key="10">
    <source>
        <dbReference type="EMBL" id="OGZ61984.1"/>
    </source>
</evidence>
<dbReference type="Gene3D" id="1.10.1050.10">
    <property type="entry name" value="Ribosomal Protein S4 Delta 41, Chain A, domain 1"/>
    <property type="match status" value="1"/>
</dbReference>
<name>A0A1G2HHK6_9BACT</name>
<dbReference type="PROSITE" id="PS50889">
    <property type="entry name" value="S4"/>
    <property type="match status" value="1"/>
</dbReference>
<evidence type="ECO:0000256" key="3">
    <source>
        <dbReference type="ARBA" id="ARBA00022884"/>
    </source>
</evidence>
<keyword evidence="2" id="KW-0699">rRNA-binding</keyword>
<keyword evidence="4" id="KW-0689">Ribosomal protein</keyword>
<dbReference type="CDD" id="cd00165">
    <property type="entry name" value="S4"/>
    <property type="match status" value="1"/>
</dbReference>
<keyword evidence="5" id="KW-0687">Ribonucleoprotein</keyword>
<dbReference type="SMART" id="SM00363">
    <property type="entry name" value="S4"/>
    <property type="match status" value="1"/>
</dbReference>
<organism evidence="10 11">
    <name type="scientific">Candidatus Spechtbacteria bacterium RIFCSPLOWO2_01_FULL_46_10</name>
    <dbReference type="NCBI Taxonomy" id="1802163"/>
    <lineage>
        <taxon>Bacteria</taxon>
        <taxon>Candidatus Spechtiibacteriota</taxon>
    </lineage>
</organism>
<dbReference type="InterPro" id="IPR002942">
    <property type="entry name" value="S4_RNA-bd"/>
</dbReference>
<evidence type="ECO:0000256" key="5">
    <source>
        <dbReference type="ARBA" id="ARBA00023274"/>
    </source>
</evidence>
<proteinExistence type="inferred from homology"/>
<dbReference type="SUPFAM" id="SSF55174">
    <property type="entry name" value="Alpha-L RNA-binding motif"/>
    <property type="match status" value="1"/>
</dbReference>
<dbReference type="EMBL" id="MHOI01000005">
    <property type="protein sequence ID" value="OGZ61984.1"/>
    <property type="molecule type" value="Genomic_DNA"/>
</dbReference>
<accession>A0A1G2HHK6</accession>
<feature type="region of interest" description="Disordered" evidence="8">
    <location>
        <begin position="1"/>
        <end position="23"/>
    </location>
</feature>